<feature type="compositionally biased region" description="Polar residues" evidence="1">
    <location>
        <begin position="166"/>
        <end position="175"/>
    </location>
</feature>
<organism evidence="2 3">
    <name type="scientific">Toxoplasma gondii GAB2-2007-GAL-DOM2</name>
    <dbReference type="NCBI Taxonomy" id="1130820"/>
    <lineage>
        <taxon>Eukaryota</taxon>
        <taxon>Sar</taxon>
        <taxon>Alveolata</taxon>
        <taxon>Apicomplexa</taxon>
        <taxon>Conoidasida</taxon>
        <taxon>Coccidia</taxon>
        <taxon>Eucoccidiorida</taxon>
        <taxon>Eimeriorina</taxon>
        <taxon>Sarcocystidae</taxon>
        <taxon>Toxoplasma</taxon>
    </lineage>
</organism>
<proteinExistence type="predicted"/>
<evidence type="ECO:0000256" key="1">
    <source>
        <dbReference type="SAM" id="MobiDB-lite"/>
    </source>
</evidence>
<feature type="region of interest" description="Disordered" evidence="1">
    <location>
        <begin position="103"/>
        <end position="146"/>
    </location>
</feature>
<dbReference type="OrthoDB" id="331123at2759"/>
<dbReference type="EMBL" id="AHZU02000091">
    <property type="protein sequence ID" value="KFG48586.1"/>
    <property type="molecule type" value="Genomic_DNA"/>
</dbReference>
<protein>
    <submittedName>
        <fullName evidence="2">Uncharacterized protein</fullName>
    </submittedName>
</protein>
<dbReference type="VEuPathDB" id="ToxoDB:TGDOM2_231950"/>
<feature type="compositionally biased region" description="Polar residues" evidence="1">
    <location>
        <begin position="1"/>
        <end position="15"/>
    </location>
</feature>
<dbReference type="AlphaFoldDB" id="A0A086KW18"/>
<gene>
    <name evidence="2" type="ORF">TGDOM2_231950</name>
</gene>
<comment type="caution">
    <text evidence="2">The sequence shown here is derived from an EMBL/GenBank/DDBJ whole genome shotgun (WGS) entry which is preliminary data.</text>
</comment>
<reference evidence="2 3" key="1">
    <citation type="submission" date="2014-02" db="EMBL/GenBank/DDBJ databases">
        <authorList>
            <person name="Sibley D."/>
            <person name="Venepally P."/>
            <person name="Karamycheva S."/>
            <person name="Hadjithomas M."/>
            <person name="Khan A."/>
            <person name="Brunk B."/>
            <person name="Roos D."/>
            <person name="Caler E."/>
            <person name="Lorenzi H."/>
        </authorList>
    </citation>
    <scope>NUCLEOTIDE SEQUENCE [LARGE SCALE GENOMIC DNA]</scope>
    <source>
        <strain evidence="2 3">GAB2-2007-GAL-DOM2</strain>
    </source>
</reference>
<feature type="region of interest" description="Disordered" evidence="1">
    <location>
        <begin position="1"/>
        <end position="40"/>
    </location>
</feature>
<dbReference type="Proteomes" id="UP000028837">
    <property type="component" value="Unassembled WGS sequence"/>
</dbReference>
<accession>A0A086KW18</accession>
<feature type="region of interest" description="Disordered" evidence="1">
    <location>
        <begin position="160"/>
        <end position="182"/>
    </location>
</feature>
<feature type="compositionally biased region" description="Polar residues" evidence="1">
    <location>
        <begin position="130"/>
        <end position="146"/>
    </location>
</feature>
<evidence type="ECO:0000313" key="2">
    <source>
        <dbReference type="EMBL" id="KFG48586.1"/>
    </source>
</evidence>
<name>A0A086KW18_TOXGO</name>
<feature type="compositionally biased region" description="Basic and acidic residues" evidence="1">
    <location>
        <begin position="18"/>
        <end position="32"/>
    </location>
</feature>
<evidence type="ECO:0000313" key="3">
    <source>
        <dbReference type="Proteomes" id="UP000028837"/>
    </source>
</evidence>
<sequence length="381" mass="41854">MSSTEEQVQEGSSVGVTRRNEDNRRENLEKRHSTSPASLACQGEAALSEHCLDFLEAQKQAELTDLLDKLGILHTSATSVSSADVRQGDGAEFEVFSSLTSGSREVGGFHQNEAEGVNQADTAKEKPWGRTNNSMTPSALRTSSTEEISDVSVSPVFAGEQDESRVSSVLPTSGSPLPEKNMQMPSNEEILQEDDSHYPGCVCDFSRPMIDATAAEVVSDGFLSRIKAVVYGIVEGSAVSTNPISSSFLHREEADSSKWAKSKGMEGAFVKEYRGRMSHAVGDEEQSSMLPQKIMNSRDGTRLTLLRRDRKNVRSKISPSERGVSFPATYFQHRGRTRKIRQNVLADSLFFPCGMSFSQLRIESCESAFSYEVEESQIPKL</sequence>